<name>A0A839IXD0_9GAMM</name>
<comment type="similarity">
    <text evidence="1 2">Belongs to the outer membrane factor (OMF) (TC 1.B.17) family.</text>
</comment>
<dbReference type="Gene3D" id="2.20.200.10">
    <property type="entry name" value="Outer membrane efflux proteins (OEP)"/>
    <property type="match status" value="1"/>
</dbReference>
<keyword evidence="2" id="KW-0564">Palmitate</keyword>
<protein>
    <submittedName>
        <fullName evidence="3">TolC family protein</fullName>
    </submittedName>
</protein>
<dbReference type="RefSeq" id="WP_182811711.1">
    <property type="nucleotide sequence ID" value="NZ_JACJFM010000055.1"/>
</dbReference>
<reference evidence="3 4" key="1">
    <citation type="submission" date="2020-08" db="EMBL/GenBank/DDBJ databases">
        <title>Oceanospirillum sp. nov. isolated from marine sediment.</title>
        <authorList>
            <person name="Ji X."/>
        </authorList>
    </citation>
    <scope>NUCLEOTIDE SEQUENCE [LARGE SCALE GENOMIC DNA]</scope>
    <source>
        <strain evidence="3 4">D5</strain>
    </source>
</reference>
<dbReference type="SUPFAM" id="SSF56954">
    <property type="entry name" value="Outer membrane efflux proteins (OEP)"/>
    <property type="match status" value="1"/>
</dbReference>
<dbReference type="InterPro" id="IPR003423">
    <property type="entry name" value="OMP_efflux"/>
</dbReference>
<evidence type="ECO:0000256" key="2">
    <source>
        <dbReference type="RuleBase" id="RU362097"/>
    </source>
</evidence>
<keyword evidence="2" id="KW-0449">Lipoprotein</keyword>
<gene>
    <name evidence="3" type="ORF">H4O21_22850</name>
</gene>
<dbReference type="PROSITE" id="PS51257">
    <property type="entry name" value="PROKAR_LIPOPROTEIN"/>
    <property type="match status" value="1"/>
</dbReference>
<sequence length="781" mass="87508">MKLLLFQTGLVFLLAGCASSPHMSDDAVPVPEIGDQHPSVKNEAGQVKKLPAVTVPDDKYFGRWWRYLGNDELVMLIDRAIINNQQLQISAQRVVQAKARAGQEAAASLPVLDFRAGYSVEAPGRGIGSVPKGRSPNGDEEYELKLDASYTVDLWGQRKSLADSAELKLQQAVYQYDAQLLQTITDLTKNYLQYLSINDRIRNAQESEKDLMSMLQGMKDLYEQGDATVVEMEIQKSSVYSTRTVLPTLLLQKAQLVNQIAIQTGSAPGALHLSDQGLSSVSFPSEVTGISSSYVLRRPDIRALESAMQAADADLEVARTEVLPALNLSAGIGYGARKVSDLLQPHTLMWDFIANLTLNVFDGGRQQQQIRLAQSVRSELVETYVFNIYSGLQRAKDALFEIDFTHKRLQLQDESVRAAKAAKELGFEAYRAGGIDFLTFLDSSLSYQQRRDEQYNNNLEYYLAFVDLYTALGGGIPYREVPGTVSLTQWQDEFGWQDKPSEYEPEDDAWFVRISGVYDRFAVEAMLRDFVRRYPADMKSDLNILVQPLVGDSQNNPQQVWYVLNVDGFDDEGQARQWCEMLRQSLQRCSVFQPEDDFRLSARFSIAEMSSAEHEARLPPGDWSPVSPQAGGMLTAEANYISRAGKPMKINFGKAYSLLKIENGTAWLIGNNTHRIWKVNVGDDLHYNGRVVEISVDGVVLEFSGKHYFLKPVYQLQSTVLAPDGRWMAHLRWGGASNKLFTRRVGDKVYGSGVIRVISETGVIIEWGKRSKHLIDLKTVN</sequence>
<comment type="caution">
    <text evidence="3">The sequence shown here is derived from an EMBL/GenBank/DDBJ whole genome shotgun (WGS) entry which is preliminary data.</text>
</comment>
<accession>A0A839IXD0</accession>
<evidence type="ECO:0000313" key="3">
    <source>
        <dbReference type="EMBL" id="MBB1489452.1"/>
    </source>
</evidence>
<dbReference type="EMBL" id="JACJFM010000055">
    <property type="protein sequence ID" value="MBB1489452.1"/>
    <property type="molecule type" value="Genomic_DNA"/>
</dbReference>
<proteinExistence type="inferred from homology"/>
<dbReference type="GO" id="GO:0015562">
    <property type="term" value="F:efflux transmembrane transporter activity"/>
    <property type="evidence" value="ECO:0007669"/>
    <property type="project" value="InterPro"/>
</dbReference>
<feature type="chain" id="PRO_5033092910" evidence="2">
    <location>
        <begin position="24"/>
        <end position="781"/>
    </location>
</feature>
<keyword evidence="4" id="KW-1185">Reference proteome</keyword>
<evidence type="ECO:0000256" key="1">
    <source>
        <dbReference type="ARBA" id="ARBA00007613"/>
    </source>
</evidence>
<dbReference type="PANTHER" id="PTHR30203">
    <property type="entry name" value="OUTER MEMBRANE CATION EFFLUX PROTEIN"/>
    <property type="match status" value="1"/>
</dbReference>
<dbReference type="NCBIfam" id="TIGR01845">
    <property type="entry name" value="outer_NodT"/>
    <property type="match status" value="1"/>
</dbReference>
<organism evidence="3 4">
    <name type="scientific">Oceanospirillum sediminis</name>
    <dbReference type="NCBI Taxonomy" id="2760088"/>
    <lineage>
        <taxon>Bacteria</taxon>
        <taxon>Pseudomonadati</taxon>
        <taxon>Pseudomonadota</taxon>
        <taxon>Gammaproteobacteria</taxon>
        <taxon>Oceanospirillales</taxon>
        <taxon>Oceanospirillaceae</taxon>
        <taxon>Oceanospirillum</taxon>
    </lineage>
</organism>
<dbReference type="Pfam" id="PF02321">
    <property type="entry name" value="OEP"/>
    <property type="match status" value="2"/>
</dbReference>
<keyword evidence="2" id="KW-0732">Signal</keyword>
<dbReference type="GO" id="GO:0009279">
    <property type="term" value="C:cell outer membrane"/>
    <property type="evidence" value="ECO:0007669"/>
    <property type="project" value="UniProtKB-SubCell"/>
</dbReference>
<evidence type="ECO:0000313" key="4">
    <source>
        <dbReference type="Proteomes" id="UP000565262"/>
    </source>
</evidence>
<dbReference type="AlphaFoldDB" id="A0A839IXD0"/>
<dbReference type="Gene3D" id="1.20.1600.10">
    <property type="entry name" value="Outer membrane efflux proteins (OEP)"/>
    <property type="match status" value="1"/>
</dbReference>
<dbReference type="Proteomes" id="UP000565262">
    <property type="component" value="Unassembled WGS sequence"/>
</dbReference>
<keyword evidence="2" id="KW-1134">Transmembrane beta strand</keyword>
<feature type="signal peptide" evidence="2">
    <location>
        <begin position="1"/>
        <end position="23"/>
    </location>
</feature>
<comment type="subcellular location">
    <subcellularLocation>
        <location evidence="2">Cell outer membrane</location>
        <topology evidence="2">Lipid-anchor</topology>
    </subcellularLocation>
</comment>
<keyword evidence="2" id="KW-0472">Membrane</keyword>
<dbReference type="InterPro" id="IPR010131">
    <property type="entry name" value="MdtP/NodT-like"/>
</dbReference>
<keyword evidence="2" id="KW-0812">Transmembrane</keyword>